<evidence type="ECO:0000256" key="1">
    <source>
        <dbReference type="SAM" id="MobiDB-lite"/>
    </source>
</evidence>
<keyword evidence="2" id="KW-1133">Transmembrane helix</keyword>
<feature type="transmembrane region" description="Helical" evidence="2">
    <location>
        <begin position="138"/>
        <end position="160"/>
    </location>
</feature>
<organism evidence="3 4">
    <name type="scientific">Angustibacter luteus</name>
    <dbReference type="NCBI Taxonomy" id="658456"/>
    <lineage>
        <taxon>Bacteria</taxon>
        <taxon>Bacillati</taxon>
        <taxon>Actinomycetota</taxon>
        <taxon>Actinomycetes</taxon>
        <taxon>Kineosporiales</taxon>
        <taxon>Kineosporiaceae</taxon>
    </lineage>
</organism>
<keyword evidence="4" id="KW-1185">Reference proteome</keyword>
<name>A0ABW1J8H4_9ACTN</name>
<dbReference type="Proteomes" id="UP001596189">
    <property type="component" value="Unassembled WGS sequence"/>
</dbReference>
<keyword evidence="2" id="KW-0812">Transmembrane</keyword>
<comment type="caution">
    <text evidence="3">The sequence shown here is derived from an EMBL/GenBank/DDBJ whole genome shotgun (WGS) entry which is preliminary data.</text>
</comment>
<sequence length="379" mass="39536">MSSDETTMAAVRIGALATAAAGAIHFAVAGEHFHEWWVFGVFFLVLAVAQAVLAVRFWALPEARVAAMTAAVNLTTVLLWVASRTTGLPIGPEAGSPEAWGVTDGVCAALEVAAAVAAGWVVHRLREAGPVTWRPTRSLAVVTGIAAVAVVAASGVAVAAPGEPAGHGHDDDMTMTAGAGPGHEHGGSAGTDQGNGERHVMANLPDVSGATAEQTAAARALVTTLESDTRRYRDVAVATRAGYDVDAALKHWRQKHDGRQPGQIPALHVPQQQARTDGRLVDPAAPETLIYHRAADGTMTLIGVMFTAEHQQPPSSYQPFLRWHFHQKPAAAGSGATKPTGYMTHVWFVDPGSTADSLRYAFAMSPPKAQLLASPGANA</sequence>
<evidence type="ECO:0000313" key="4">
    <source>
        <dbReference type="Proteomes" id="UP001596189"/>
    </source>
</evidence>
<feature type="transmembrane region" description="Helical" evidence="2">
    <location>
        <begin position="36"/>
        <end position="58"/>
    </location>
</feature>
<evidence type="ECO:0000256" key="2">
    <source>
        <dbReference type="SAM" id="Phobius"/>
    </source>
</evidence>
<proteinExistence type="predicted"/>
<feature type="region of interest" description="Disordered" evidence="1">
    <location>
        <begin position="162"/>
        <end position="198"/>
    </location>
</feature>
<dbReference type="EMBL" id="JBHSRD010000002">
    <property type="protein sequence ID" value="MFC6005576.1"/>
    <property type="molecule type" value="Genomic_DNA"/>
</dbReference>
<protein>
    <submittedName>
        <fullName evidence="3">Uncharacterized protein</fullName>
    </submittedName>
</protein>
<reference evidence="4" key="1">
    <citation type="journal article" date="2019" name="Int. J. Syst. Evol. Microbiol.">
        <title>The Global Catalogue of Microorganisms (GCM) 10K type strain sequencing project: providing services to taxonomists for standard genome sequencing and annotation.</title>
        <authorList>
            <consortium name="The Broad Institute Genomics Platform"/>
            <consortium name="The Broad Institute Genome Sequencing Center for Infectious Disease"/>
            <person name="Wu L."/>
            <person name="Ma J."/>
        </authorList>
    </citation>
    <scope>NUCLEOTIDE SEQUENCE [LARGE SCALE GENOMIC DNA]</scope>
    <source>
        <strain evidence="4">KACC 14249</strain>
    </source>
</reference>
<keyword evidence="2" id="KW-0472">Membrane</keyword>
<dbReference type="RefSeq" id="WP_345716462.1">
    <property type="nucleotide sequence ID" value="NZ_BAABFP010000005.1"/>
</dbReference>
<accession>A0ABW1J8H4</accession>
<evidence type="ECO:0000313" key="3">
    <source>
        <dbReference type="EMBL" id="MFC6005576.1"/>
    </source>
</evidence>
<gene>
    <name evidence="3" type="ORF">ACFQDO_00395</name>
</gene>
<feature type="transmembrane region" description="Helical" evidence="2">
    <location>
        <begin position="9"/>
        <end position="30"/>
    </location>
</feature>